<comment type="caution">
    <text evidence="2">The sequence shown here is derived from an EMBL/GenBank/DDBJ whole genome shotgun (WGS) entry which is preliminary data.</text>
</comment>
<feature type="transmembrane region" description="Helical" evidence="1">
    <location>
        <begin position="20"/>
        <end position="42"/>
    </location>
</feature>
<keyword evidence="1" id="KW-0472">Membrane</keyword>
<organism evidence="2">
    <name type="scientific">marine sediment metagenome</name>
    <dbReference type="NCBI Taxonomy" id="412755"/>
    <lineage>
        <taxon>unclassified sequences</taxon>
        <taxon>metagenomes</taxon>
        <taxon>ecological metagenomes</taxon>
    </lineage>
</organism>
<evidence type="ECO:0000256" key="1">
    <source>
        <dbReference type="SAM" id="Phobius"/>
    </source>
</evidence>
<protein>
    <submittedName>
        <fullName evidence="2">Uncharacterized protein</fullName>
    </submittedName>
</protein>
<dbReference type="AlphaFoldDB" id="X1FM25"/>
<feature type="transmembrane region" description="Helical" evidence="1">
    <location>
        <begin position="62"/>
        <end position="82"/>
    </location>
</feature>
<sequence length="89" mass="9877">SKGLYILYYIGCTMKGMDKYLDYLIGSVIILSLFGAFFPMIQNLIGNVGLDAVNISGTIHDYSFVGTLFVLFLVLGLLIFAIKGYKDHK</sequence>
<keyword evidence="1" id="KW-1133">Transmembrane helix</keyword>
<accession>X1FM25</accession>
<feature type="non-terminal residue" evidence="2">
    <location>
        <position position="1"/>
    </location>
</feature>
<dbReference type="EMBL" id="BARU01010224">
    <property type="protein sequence ID" value="GAH45997.1"/>
    <property type="molecule type" value="Genomic_DNA"/>
</dbReference>
<gene>
    <name evidence="2" type="ORF">S03H2_19559</name>
</gene>
<name>X1FM25_9ZZZZ</name>
<keyword evidence="1" id="KW-0812">Transmembrane</keyword>
<evidence type="ECO:0000313" key="2">
    <source>
        <dbReference type="EMBL" id="GAH45997.1"/>
    </source>
</evidence>
<proteinExistence type="predicted"/>
<reference evidence="2" key="1">
    <citation type="journal article" date="2014" name="Front. Microbiol.">
        <title>High frequency of phylogenetically diverse reductive dehalogenase-homologous genes in deep subseafloor sedimentary metagenomes.</title>
        <authorList>
            <person name="Kawai M."/>
            <person name="Futagami T."/>
            <person name="Toyoda A."/>
            <person name="Takaki Y."/>
            <person name="Nishi S."/>
            <person name="Hori S."/>
            <person name="Arai W."/>
            <person name="Tsubouchi T."/>
            <person name="Morono Y."/>
            <person name="Uchiyama I."/>
            <person name="Ito T."/>
            <person name="Fujiyama A."/>
            <person name="Inagaki F."/>
            <person name="Takami H."/>
        </authorList>
    </citation>
    <scope>NUCLEOTIDE SEQUENCE</scope>
    <source>
        <strain evidence="2">Expedition CK06-06</strain>
    </source>
</reference>